<proteinExistence type="predicted"/>
<evidence type="ECO:0000313" key="2">
    <source>
        <dbReference type="Proteomes" id="UP000032024"/>
    </source>
</evidence>
<sequence>MGSRERAIAILPGDRGSAFSGNRGFWLCKILALQKSRG</sequence>
<protein>
    <submittedName>
        <fullName evidence="1">Uncharacterized protein</fullName>
    </submittedName>
</protein>
<evidence type="ECO:0000313" key="1">
    <source>
        <dbReference type="EMBL" id="AJO22793.1"/>
    </source>
</evidence>
<keyword evidence="2" id="KW-1185">Reference proteome</keyword>
<dbReference type="Proteomes" id="UP000032024">
    <property type="component" value="Chromosome"/>
</dbReference>
<name>A0AAN0T604_HEYCO</name>
<gene>
    <name evidence="1" type="ORF">SB48_HM08orf03168</name>
</gene>
<dbReference type="EMBL" id="CP010525">
    <property type="protein sequence ID" value="AJO22793.1"/>
    <property type="molecule type" value="Genomic_DNA"/>
</dbReference>
<reference evidence="2" key="1">
    <citation type="submission" date="2015-01" db="EMBL/GenBank/DDBJ databases">
        <title>Comparative genome analysis of Bacillus coagulans HM-08, Clostridium butyricum HM-68, Bacillus subtilis HM-66 and Bacillus paralicheniformis BL-09.</title>
        <authorList>
            <person name="Zhang H."/>
        </authorList>
    </citation>
    <scope>NUCLEOTIDE SEQUENCE [LARGE SCALE GENOMIC DNA]</scope>
    <source>
        <strain evidence="2">HM-08</strain>
    </source>
</reference>
<dbReference type="AlphaFoldDB" id="A0AAN0T604"/>
<accession>A0AAN0T604</accession>
<organism evidence="1 2">
    <name type="scientific">Heyndrickxia coagulans</name>
    <name type="common">Weizmannia coagulans</name>
    <dbReference type="NCBI Taxonomy" id="1398"/>
    <lineage>
        <taxon>Bacteria</taxon>
        <taxon>Bacillati</taxon>
        <taxon>Bacillota</taxon>
        <taxon>Bacilli</taxon>
        <taxon>Bacillales</taxon>
        <taxon>Bacillaceae</taxon>
        <taxon>Heyndrickxia</taxon>
    </lineage>
</organism>